<protein>
    <submittedName>
        <fullName evidence="2">Uncharacterized protein</fullName>
    </submittedName>
</protein>
<evidence type="ECO:0000313" key="3">
    <source>
        <dbReference type="Proteomes" id="UP000615446"/>
    </source>
</evidence>
<reference evidence="2" key="1">
    <citation type="submission" date="2019-10" db="EMBL/GenBank/DDBJ databases">
        <title>Conservation and host-specific expression of non-tandemly repeated heterogenous ribosome RNA gene in arbuscular mycorrhizal fungi.</title>
        <authorList>
            <person name="Maeda T."/>
            <person name="Kobayashi Y."/>
            <person name="Nakagawa T."/>
            <person name="Ezawa T."/>
            <person name="Yamaguchi K."/>
            <person name="Bino T."/>
            <person name="Nishimoto Y."/>
            <person name="Shigenobu S."/>
            <person name="Kawaguchi M."/>
        </authorList>
    </citation>
    <scope>NUCLEOTIDE SEQUENCE</scope>
    <source>
        <strain evidence="2">HR1</strain>
    </source>
</reference>
<gene>
    <name evidence="2" type="ORF">RCL2_001600100</name>
</gene>
<feature type="region of interest" description="Disordered" evidence="1">
    <location>
        <begin position="176"/>
        <end position="230"/>
    </location>
</feature>
<dbReference type="EMBL" id="BLAL01000183">
    <property type="protein sequence ID" value="GES89086.1"/>
    <property type="molecule type" value="Genomic_DNA"/>
</dbReference>
<dbReference type="AlphaFoldDB" id="A0A8H3LN96"/>
<comment type="caution">
    <text evidence="2">The sequence shown here is derived from an EMBL/GenBank/DDBJ whole genome shotgun (WGS) entry which is preliminary data.</text>
</comment>
<accession>A0A8H3LN96</accession>
<evidence type="ECO:0000256" key="1">
    <source>
        <dbReference type="SAM" id="MobiDB-lite"/>
    </source>
</evidence>
<evidence type="ECO:0000313" key="2">
    <source>
        <dbReference type="EMBL" id="GES89086.1"/>
    </source>
</evidence>
<feature type="compositionally biased region" description="Basic and acidic residues" evidence="1">
    <location>
        <begin position="181"/>
        <end position="199"/>
    </location>
</feature>
<feature type="compositionally biased region" description="Basic and acidic residues" evidence="1">
    <location>
        <begin position="216"/>
        <end position="229"/>
    </location>
</feature>
<sequence length="546" mass="63251">MLKLKQRLDRTKKLKRLEEKTEILENITEARIAMHDIYNRELLQEVRNDSQAKYCDSELNHLGERSQKREQLDSQRAEVENFPKGDDNLIDREEISQKKDEIDTFFQTPKDARKRRSTGSKISTKVKRNKSCNQNIIVDAGQSTSVPSMDVQHTPAIFNPDDVSRTEDSIVDTTCDESESLVEKNTTEKAEKNDHEKLQSKRIKKNKNVADLLPDDQTHSKKPLTESHQNHNSTFNLFTKFNCEEDVDIESEYYDARKRHKIFYSWEDVIDKVDFRDTSKEDWIVESYNLSNEFRNFQLLTIQQVKESPYLCYKQDIQKILCLSNIMLIEHTKPSYLTVTSAIWGKIFRRQLPPSLPSVENNMALEYSSMLNSFTLLSDIQDVWCANFSKVAELNDQDKDKFCQAQIIFRNFLLLSSKGVNTNNEDTFVHETLHDLFKEIFHDSMFELICKCLRRISQEIWKQTGLVSFGIWVCGAPNVLTPTERAQFLSLVPVLEALYNVKDRISETLKVIASNTPSSPSRSTYCRMSISSPKPVKIAIIGLPSK</sequence>
<dbReference type="Proteomes" id="UP000615446">
    <property type="component" value="Unassembled WGS sequence"/>
</dbReference>
<name>A0A8H3LN96_9GLOM</name>
<proteinExistence type="predicted"/>
<organism evidence="2 3">
    <name type="scientific">Rhizophagus clarus</name>
    <dbReference type="NCBI Taxonomy" id="94130"/>
    <lineage>
        <taxon>Eukaryota</taxon>
        <taxon>Fungi</taxon>
        <taxon>Fungi incertae sedis</taxon>
        <taxon>Mucoromycota</taxon>
        <taxon>Glomeromycotina</taxon>
        <taxon>Glomeromycetes</taxon>
        <taxon>Glomerales</taxon>
        <taxon>Glomeraceae</taxon>
        <taxon>Rhizophagus</taxon>
    </lineage>
</organism>
<dbReference type="OrthoDB" id="2429771at2759"/>